<dbReference type="SUPFAM" id="SSF52540">
    <property type="entry name" value="P-loop containing nucleoside triphosphate hydrolases"/>
    <property type="match status" value="1"/>
</dbReference>
<dbReference type="RefSeq" id="WP_043401423.1">
    <property type="nucleotide sequence ID" value="NZ_JPMI01000179.1"/>
</dbReference>
<proteinExistence type="predicted"/>
<feature type="region of interest" description="Disordered" evidence="2">
    <location>
        <begin position="608"/>
        <end position="627"/>
    </location>
</feature>
<dbReference type="Pfam" id="PF00400">
    <property type="entry name" value="WD40"/>
    <property type="match status" value="3"/>
</dbReference>
<organism evidence="4 5">
    <name type="scientific">Archangium violaceum Cb vi76</name>
    <dbReference type="NCBI Taxonomy" id="1406225"/>
    <lineage>
        <taxon>Bacteria</taxon>
        <taxon>Pseudomonadati</taxon>
        <taxon>Myxococcota</taxon>
        <taxon>Myxococcia</taxon>
        <taxon>Myxococcales</taxon>
        <taxon>Cystobacterineae</taxon>
        <taxon>Archangiaceae</taxon>
        <taxon>Archangium</taxon>
    </lineage>
</organism>
<feature type="domain" description="Novel STAND NTPase 1" evidence="3">
    <location>
        <begin position="17"/>
        <end position="419"/>
    </location>
</feature>
<keyword evidence="1" id="KW-0853">WD repeat</keyword>
<comment type="caution">
    <text evidence="4">The sequence shown here is derived from an EMBL/GenBank/DDBJ whole genome shotgun (WGS) entry which is preliminary data.</text>
</comment>
<protein>
    <recommendedName>
        <fullName evidence="3">Novel STAND NTPase 1 domain-containing protein</fullName>
    </recommendedName>
</protein>
<dbReference type="PANTHER" id="PTHR19879">
    <property type="entry name" value="TRANSCRIPTION INITIATION FACTOR TFIID"/>
    <property type="match status" value="1"/>
</dbReference>
<accession>A0A084SQF2</accession>
<evidence type="ECO:0000313" key="5">
    <source>
        <dbReference type="Proteomes" id="UP000028547"/>
    </source>
</evidence>
<evidence type="ECO:0000313" key="4">
    <source>
        <dbReference type="EMBL" id="KFA90687.1"/>
    </source>
</evidence>
<dbReference type="Gene3D" id="3.40.50.300">
    <property type="entry name" value="P-loop containing nucleotide triphosphate hydrolases"/>
    <property type="match status" value="1"/>
</dbReference>
<gene>
    <name evidence="4" type="ORF">Q664_26920</name>
</gene>
<dbReference type="InterPro" id="IPR001680">
    <property type="entry name" value="WD40_rpt"/>
</dbReference>
<evidence type="ECO:0000256" key="2">
    <source>
        <dbReference type="SAM" id="MobiDB-lite"/>
    </source>
</evidence>
<evidence type="ECO:0000256" key="1">
    <source>
        <dbReference type="PROSITE-ProRule" id="PRU00221"/>
    </source>
</evidence>
<feature type="non-terminal residue" evidence="4">
    <location>
        <position position="627"/>
    </location>
</feature>
<dbReference type="Proteomes" id="UP000028547">
    <property type="component" value="Unassembled WGS sequence"/>
</dbReference>
<sequence length="627" mass="69387">MRNEPLAANPLASDARPYRGLLAFEPEHRRFFFGRGELERELVLRVRASMGGWGSRFQVVVGASGSGKSSLVLAGLVPRLHEDAREPWDTVVLRPGEVGAHRMLEVEEGPGRFSSLGRLRALLSGLHRQDSAPTGQGATVAEVLREARGLREAGPERWLLVVVDQLEELFTQVATVEEREALMRALWRLAHTPEVRVVVVATLRVDALGRCEHVRVDHEGPQLESVVYSAAHRLFVGPPRAEQLVDIIQGPARVVGLHLEPGLVEALRRDVEQEPGALPLLEHALDQLWERRAGSRLTRAAYEELGGVVGAMARTGDRLYESLPEAERHQARRLLARLVDLREEMSPHARREGLKQLRPEREDEAAAFDAVVEKLVRHRLVVRGEDGGQPPEPWLRLAHEALIRRWGRLVEWVREARGQKPRASEAEIRERERTRYARDVARVLQARRLLEWDLALAVLVLREVAEPERTPEWHPTVLEALHRGAMQPVVLAGHEGRVELAAFGADGERVLTGSADGTARVWRADGAGEPVVLSGHEGGVWSAELSADGARVLTTSQEGRVRVWRADGAGEPVVLAAYEERVWPTEFSPDGQRVLSVSEDGTVRVGLADGTGEPVMLRGHGGRVSSA</sequence>
<feature type="repeat" description="WD" evidence="1">
    <location>
        <begin position="533"/>
        <end position="564"/>
    </location>
</feature>
<dbReference type="InterPro" id="IPR015943">
    <property type="entry name" value="WD40/YVTN_repeat-like_dom_sf"/>
</dbReference>
<dbReference type="PANTHER" id="PTHR19879:SF9">
    <property type="entry name" value="TRANSCRIPTION INITIATION FACTOR TFIID SUBUNIT 5"/>
    <property type="match status" value="1"/>
</dbReference>
<dbReference type="SUPFAM" id="SSF50960">
    <property type="entry name" value="TolB, C-terminal domain"/>
    <property type="match status" value="1"/>
</dbReference>
<name>A0A084SQF2_9BACT</name>
<dbReference type="EMBL" id="JPMI01000179">
    <property type="protein sequence ID" value="KFA90687.1"/>
    <property type="molecule type" value="Genomic_DNA"/>
</dbReference>
<dbReference type="Pfam" id="PF20703">
    <property type="entry name" value="nSTAND1"/>
    <property type="match status" value="1"/>
</dbReference>
<dbReference type="InterPro" id="IPR027417">
    <property type="entry name" value="P-loop_NTPase"/>
</dbReference>
<reference evidence="4 5" key="1">
    <citation type="submission" date="2014-07" db="EMBL/GenBank/DDBJ databases">
        <title>Draft Genome Sequence of Gephyronic Acid Producer, Cystobacter violaceus Strain Cb vi76.</title>
        <authorList>
            <person name="Stevens D.C."/>
            <person name="Young J."/>
            <person name="Carmichael R."/>
            <person name="Tan J."/>
            <person name="Taylor R.E."/>
        </authorList>
    </citation>
    <scope>NUCLEOTIDE SEQUENCE [LARGE SCALE GENOMIC DNA]</scope>
    <source>
        <strain evidence="4 5">Cb vi76</strain>
    </source>
</reference>
<feature type="repeat" description="WD" evidence="1">
    <location>
        <begin position="491"/>
        <end position="522"/>
    </location>
</feature>
<dbReference type="PROSITE" id="PS50294">
    <property type="entry name" value="WD_REPEATS_REGION"/>
    <property type="match status" value="2"/>
</dbReference>
<dbReference type="AlphaFoldDB" id="A0A084SQF2"/>
<dbReference type="Gene3D" id="2.130.10.10">
    <property type="entry name" value="YVTN repeat-like/Quinoprotein amine dehydrogenase"/>
    <property type="match status" value="1"/>
</dbReference>
<dbReference type="PROSITE" id="PS50082">
    <property type="entry name" value="WD_REPEATS_2"/>
    <property type="match status" value="2"/>
</dbReference>
<dbReference type="InterPro" id="IPR049052">
    <property type="entry name" value="nSTAND1"/>
</dbReference>
<dbReference type="SMART" id="SM00320">
    <property type="entry name" value="WD40"/>
    <property type="match status" value="3"/>
</dbReference>
<evidence type="ECO:0000259" key="3">
    <source>
        <dbReference type="Pfam" id="PF20703"/>
    </source>
</evidence>